<reference evidence="2" key="1">
    <citation type="submission" date="2021-06" db="EMBL/GenBank/DDBJ databases">
        <authorList>
            <person name="Rolland C."/>
        </authorList>
    </citation>
    <scope>NUCLEOTIDE SEQUENCE</scope>
    <source>
        <strain evidence="2">347.936635</strain>
    </source>
</reference>
<sequence>MIVKFDQPTIRFFRELSYAPFVDGTRRTSPVELSGVINLSTDASKVESIQIWFGDQMGSSLPQGALTFHCHTVPTGESMFNFMSTDVPSPMDLVSVGLAIAFHGAKEHLVFTPHYVYTISLYAETLQEIQKQSASMPYKQLEQYWIQKMEGIYNQLLDKHGRNFGTSFSTEWLTLAQGEGFNVHQFHQGDDVVFELGTPRSMNEDVTWDNERQLTPEEYSELQQQLLVEPTASERAWLRFKYFFTDHVAFMVTLGLFTALGVYAVRQGTQEDYESMRLETLASTAK</sequence>
<keyword evidence="1" id="KW-0472">Membrane</keyword>
<organism evidence="2">
    <name type="scientific">Clandestinovirus</name>
    <dbReference type="NCBI Taxonomy" id="2831644"/>
    <lineage>
        <taxon>Viruses</taxon>
    </lineage>
</organism>
<keyword evidence="1" id="KW-1133">Transmembrane helix</keyword>
<name>A0A8F8PK23_9VIRU</name>
<dbReference type="EMBL" id="MZ420154">
    <property type="protein sequence ID" value="QYA18563.1"/>
    <property type="molecule type" value="Genomic_DNA"/>
</dbReference>
<proteinExistence type="predicted"/>
<evidence type="ECO:0000313" key="2">
    <source>
        <dbReference type="EMBL" id="QYA18563.1"/>
    </source>
</evidence>
<gene>
    <name evidence="2" type="ORF">KOM_12_294</name>
</gene>
<protein>
    <submittedName>
        <fullName evidence="2">DNA repair protein RadC-like protein</fullName>
    </submittedName>
</protein>
<feature type="transmembrane region" description="Helical" evidence="1">
    <location>
        <begin position="243"/>
        <end position="265"/>
    </location>
</feature>
<keyword evidence="1" id="KW-0812">Transmembrane</keyword>
<evidence type="ECO:0000256" key="1">
    <source>
        <dbReference type="SAM" id="Phobius"/>
    </source>
</evidence>
<accession>A0A8F8PK23</accession>